<protein>
    <submittedName>
        <fullName evidence="1">Uncharacterized protein</fullName>
    </submittedName>
</protein>
<keyword evidence="2" id="KW-1185">Reference proteome</keyword>
<reference evidence="2" key="1">
    <citation type="journal article" date="2022" name="Mol. Ecol. Resour.">
        <title>The genomes of chicory, endive, great burdock and yacon provide insights into Asteraceae palaeo-polyploidization history and plant inulin production.</title>
        <authorList>
            <person name="Fan W."/>
            <person name="Wang S."/>
            <person name="Wang H."/>
            <person name="Wang A."/>
            <person name="Jiang F."/>
            <person name="Liu H."/>
            <person name="Zhao H."/>
            <person name="Xu D."/>
            <person name="Zhang Y."/>
        </authorList>
    </citation>
    <scope>NUCLEOTIDE SEQUENCE [LARGE SCALE GENOMIC DNA]</scope>
    <source>
        <strain evidence="2">cv. Yunnan</strain>
    </source>
</reference>
<comment type="caution">
    <text evidence="1">The sequence shown here is derived from an EMBL/GenBank/DDBJ whole genome shotgun (WGS) entry which is preliminary data.</text>
</comment>
<proteinExistence type="predicted"/>
<sequence>MHDLEESTRMGEDGKEAMEQVFLNKEYTGNSILDNLSRMDSEHREIVVEEGEPEVSSDQSAKSKSFVSPHMVDEGMLVSTKLFHKDVDANVESQSKWDKFCACPTIIKGVETWGQSEQMGMENYDWENIMGVIREGWQKEDEEKGGQIAPTVKYTGFDVADNPPINFFKEFDPIVECLTKWLGSHKLKDQEVWRKKGGVGVAREKWLDVERGEYHEEEAKQRKLRKKRKVKGNNPFKISSDVHGGQKMDALENPNGKDCRRKIHVRSSKIRYLEKNILLKKVSFDQNVNIPAVPIPPLGFSKFKVGKTTGKAAENGYKIQIPTGSKMADLYKEIAVKEAKLEEIARNINKTSENSVLRNSILNMKSNKIVKFLAKLNEEGIACIDENMVESESKDAEEPVSPDQLPNRSYATMLTGIAGPVLEEKIQYYPPLVNKEGTKVAVIDAKYILQAKAEYKNVLYGVFGNATATCKLKPRSSDDRAGDSMEKTGNQVNVKEATIQGQVQQEDGFTLVTRKRWNNKPKEVTPGNNHVILAGVRGSTRVNGKNIINLQNRNFDRQGSRDRMERSNPSNDLNSSHTPSSTPRSIPEGLPKEVPVIAKGRNSKEKNTRVHVFETSNSFQLLDQEGNVVSEDIEGQEMSNMGGNQSCVTNEGWIKKQERTLNARFHESLSQDQRFEAKRFVLDRLVPLDNTLTDWPKTLLEYFRHLCSIYEFGEGSLAASRDRLHDLDQTDTLQETIMEDVESETDATAAMMKSNPPAMVEGTGNTPIKLPNTNQHQQPDDMKDAGGVSMNS</sequence>
<name>A0ACB8YRP5_9ASTR</name>
<evidence type="ECO:0000313" key="1">
    <source>
        <dbReference type="EMBL" id="KAI3688439.1"/>
    </source>
</evidence>
<accession>A0ACB8YRP5</accession>
<evidence type="ECO:0000313" key="2">
    <source>
        <dbReference type="Proteomes" id="UP001056120"/>
    </source>
</evidence>
<dbReference type="EMBL" id="CM042044">
    <property type="protein sequence ID" value="KAI3688439.1"/>
    <property type="molecule type" value="Genomic_DNA"/>
</dbReference>
<dbReference type="Proteomes" id="UP001056120">
    <property type="component" value="Linkage Group LG27"/>
</dbReference>
<organism evidence="1 2">
    <name type="scientific">Smallanthus sonchifolius</name>
    <dbReference type="NCBI Taxonomy" id="185202"/>
    <lineage>
        <taxon>Eukaryota</taxon>
        <taxon>Viridiplantae</taxon>
        <taxon>Streptophyta</taxon>
        <taxon>Embryophyta</taxon>
        <taxon>Tracheophyta</taxon>
        <taxon>Spermatophyta</taxon>
        <taxon>Magnoliopsida</taxon>
        <taxon>eudicotyledons</taxon>
        <taxon>Gunneridae</taxon>
        <taxon>Pentapetalae</taxon>
        <taxon>asterids</taxon>
        <taxon>campanulids</taxon>
        <taxon>Asterales</taxon>
        <taxon>Asteraceae</taxon>
        <taxon>Asteroideae</taxon>
        <taxon>Heliantheae alliance</taxon>
        <taxon>Millerieae</taxon>
        <taxon>Smallanthus</taxon>
    </lineage>
</organism>
<gene>
    <name evidence="1" type="ORF">L1987_82152</name>
</gene>
<reference evidence="1 2" key="2">
    <citation type="journal article" date="2022" name="Mol. Ecol. Resour.">
        <title>The genomes of chicory, endive, great burdock and yacon provide insights into Asteraceae paleo-polyploidization history and plant inulin production.</title>
        <authorList>
            <person name="Fan W."/>
            <person name="Wang S."/>
            <person name="Wang H."/>
            <person name="Wang A."/>
            <person name="Jiang F."/>
            <person name="Liu H."/>
            <person name="Zhao H."/>
            <person name="Xu D."/>
            <person name="Zhang Y."/>
        </authorList>
    </citation>
    <scope>NUCLEOTIDE SEQUENCE [LARGE SCALE GENOMIC DNA]</scope>
    <source>
        <strain evidence="2">cv. Yunnan</strain>
        <tissue evidence="1">Leaves</tissue>
    </source>
</reference>